<accession>A0A223ASV6</accession>
<feature type="transmembrane region" description="Helical" evidence="1">
    <location>
        <begin position="152"/>
        <end position="170"/>
    </location>
</feature>
<dbReference type="InterPro" id="IPR007395">
    <property type="entry name" value="Zn_peptidase_2"/>
</dbReference>
<sequence length="233" mass="25475">MFGGYYSSMIVMIPAMIFTMIVQARIKRAFSTYIDIENSKRITGFEAARRMLDANGLQQVPINILKGDALTNYYDPRNNTVNLSSEIYNQDSIASVCIACHEVGHAIQHATGYAPVKMRNALVPVTNFAQNASWPLILLGIFLSSTTQYGTMLFNIGILCFVAVVLFHIVTLPVELNASSRALQQMRSLDLVDAADYSGSKKVLSAAAMTYVAALATAAAALIRILLIRGNRD</sequence>
<dbReference type="OrthoDB" id="9784298at2"/>
<keyword evidence="1" id="KW-1133">Transmembrane helix</keyword>
<proteinExistence type="predicted"/>
<gene>
    <name evidence="2" type="ORF">AXF17_06245</name>
</gene>
<keyword evidence="3" id="KW-1185">Reference proteome</keyword>
<evidence type="ECO:0000256" key="1">
    <source>
        <dbReference type="SAM" id="Phobius"/>
    </source>
</evidence>
<keyword evidence="1" id="KW-0812">Transmembrane</keyword>
<evidence type="ECO:0000313" key="3">
    <source>
        <dbReference type="Proteomes" id="UP000214689"/>
    </source>
</evidence>
<organism evidence="2 3">
    <name type="scientific">Mogibacterium pumilum</name>
    <dbReference type="NCBI Taxonomy" id="86332"/>
    <lineage>
        <taxon>Bacteria</taxon>
        <taxon>Bacillati</taxon>
        <taxon>Bacillota</taxon>
        <taxon>Clostridia</taxon>
        <taxon>Peptostreptococcales</taxon>
        <taxon>Anaerovoracaceae</taxon>
        <taxon>Mogibacterium</taxon>
    </lineage>
</organism>
<name>A0A223ASV6_9FIRM</name>
<dbReference type="Proteomes" id="UP000214689">
    <property type="component" value="Chromosome"/>
</dbReference>
<dbReference type="PANTHER" id="PTHR36434:SF1">
    <property type="entry name" value="MEMBRANE PROTEASE YUGP-RELATED"/>
    <property type="match status" value="1"/>
</dbReference>
<evidence type="ECO:0000313" key="2">
    <source>
        <dbReference type="EMBL" id="ASS38061.1"/>
    </source>
</evidence>
<feature type="transmembrane region" description="Helical" evidence="1">
    <location>
        <begin position="203"/>
        <end position="227"/>
    </location>
</feature>
<dbReference type="PANTHER" id="PTHR36434">
    <property type="entry name" value="MEMBRANE PROTEASE YUGP-RELATED"/>
    <property type="match status" value="1"/>
</dbReference>
<keyword evidence="1" id="KW-0472">Membrane</keyword>
<dbReference type="RefSeq" id="WP_094234296.1">
    <property type="nucleotide sequence ID" value="NZ_CP016199.1"/>
</dbReference>
<dbReference type="EMBL" id="CP016199">
    <property type="protein sequence ID" value="ASS38061.1"/>
    <property type="molecule type" value="Genomic_DNA"/>
</dbReference>
<dbReference type="Pfam" id="PF04298">
    <property type="entry name" value="Zn_peptidase_2"/>
    <property type="match status" value="1"/>
</dbReference>
<feature type="transmembrane region" description="Helical" evidence="1">
    <location>
        <begin position="6"/>
        <end position="24"/>
    </location>
</feature>
<reference evidence="3" key="1">
    <citation type="submission" date="2016-05" db="EMBL/GenBank/DDBJ databases">
        <authorList>
            <person name="Holder M.E."/>
            <person name="Ajami N.J."/>
            <person name="Petrosino J.F."/>
        </authorList>
    </citation>
    <scope>NUCLEOTIDE SEQUENCE [LARGE SCALE GENOMIC DNA]</scope>
    <source>
        <strain evidence="3">ATCC 700696</strain>
    </source>
</reference>
<protein>
    <submittedName>
        <fullName evidence="2">Peptidase</fullName>
    </submittedName>
</protein>
<dbReference type="AlphaFoldDB" id="A0A223ASV6"/>